<comment type="similarity">
    <text evidence="1">Belongs to the AB hydrolase superfamily. Bacterial non-heme haloperoxidase / perhydrolase family.</text>
</comment>
<dbReference type="PRINTS" id="PR00111">
    <property type="entry name" value="ABHYDROLASE"/>
</dbReference>
<keyword evidence="4" id="KW-1185">Reference proteome</keyword>
<evidence type="ECO:0000313" key="3">
    <source>
        <dbReference type="EMBL" id="OAB27312.1"/>
    </source>
</evidence>
<dbReference type="PANTHER" id="PTHR43433:SF4">
    <property type="entry name" value="NON-HEME CHLOROPEROXIDASE-RELATED"/>
    <property type="match status" value="1"/>
</dbReference>
<organism evidence="3 4">
    <name type="scientific">Flavobacterium fryxellicola</name>
    <dbReference type="NCBI Taxonomy" id="249352"/>
    <lineage>
        <taxon>Bacteria</taxon>
        <taxon>Pseudomonadati</taxon>
        <taxon>Bacteroidota</taxon>
        <taxon>Flavobacteriia</taxon>
        <taxon>Flavobacteriales</taxon>
        <taxon>Flavobacteriaceae</taxon>
        <taxon>Flavobacterium</taxon>
    </lineage>
</organism>
<proteinExistence type="inferred from homology"/>
<gene>
    <name evidence="3" type="ORF">FBFR_12320</name>
</gene>
<dbReference type="PRINTS" id="PR00412">
    <property type="entry name" value="EPOXHYDRLASE"/>
</dbReference>
<comment type="caution">
    <text evidence="3">The sequence shown here is derived from an EMBL/GenBank/DDBJ whole genome shotgun (WGS) entry which is preliminary data.</text>
</comment>
<name>A0A167WF10_9FLAO</name>
<dbReference type="GO" id="GO:0003824">
    <property type="term" value="F:catalytic activity"/>
    <property type="evidence" value="ECO:0007669"/>
    <property type="project" value="InterPro"/>
</dbReference>
<dbReference type="InterPro" id="IPR050471">
    <property type="entry name" value="AB_hydrolase"/>
</dbReference>
<reference evidence="3 4" key="1">
    <citation type="submission" date="2016-03" db="EMBL/GenBank/DDBJ databases">
        <title>Draft genome sequence of Flavobacterium fryxellicola DSM 16209.</title>
        <authorList>
            <person name="Shin S.-K."/>
            <person name="Yi H."/>
        </authorList>
    </citation>
    <scope>NUCLEOTIDE SEQUENCE [LARGE SCALE GENOMIC DNA]</scope>
    <source>
        <strain evidence="3 4">DSM 16209</strain>
    </source>
</reference>
<dbReference type="InterPro" id="IPR000639">
    <property type="entry name" value="Epox_hydrolase-like"/>
</dbReference>
<dbReference type="PANTHER" id="PTHR43433">
    <property type="entry name" value="HYDROLASE, ALPHA/BETA FOLD FAMILY PROTEIN"/>
    <property type="match status" value="1"/>
</dbReference>
<dbReference type="RefSeq" id="WP_066081763.1">
    <property type="nucleotide sequence ID" value="NZ_FRDK01000004.1"/>
</dbReference>
<dbReference type="Pfam" id="PF00561">
    <property type="entry name" value="Abhydrolase_1"/>
    <property type="match status" value="1"/>
</dbReference>
<dbReference type="Proteomes" id="UP000077164">
    <property type="component" value="Unassembled WGS sequence"/>
</dbReference>
<dbReference type="InterPro" id="IPR000073">
    <property type="entry name" value="AB_hydrolase_1"/>
</dbReference>
<dbReference type="Gene3D" id="3.40.50.1820">
    <property type="entry name" value="alpha/beta hydrolase"/>
    <property type="match status" value="1"/>
</dbReference>
<dbReference type="AlphaFoldDB" id="A0A167WF10"/>
<dbReference type="SUPFAM" id="SSF53474">
    <property type="entry name" value="alpha/beta-Hydrolases"/>
    <property type="match status" value="1"/>
</dbReference>
<dbReference type="EMBL" id="LVJE01000019">
    <property type="protein sequence ID" value="OAB27312.1"/>
    <property type="molecule type" value="Genomic_DNA"/>
</dbReference>
<feature type="domain" description="AB hydrolase-1" evidence="2">
    <location>
        <begin position="45"/>
        <end position="281"/>
    </location>
</feature>
<evidence type="ECO:0000256" key="1">
    <source>
        <dbReference type="ARBA" id="ARBA00038128"/>
    </source>
</evidence>
<accession>A0A167WF10</accession>
<dbReference type="FunFam" id="3.40.50.1820:FF:000205">
    <property type="entry name" value="Non-haem bromoperoxidase BPO-A2"/>
    <property type="match status" value="1"/>
</dbReference>
<sequence length="297" mass="33215">MEMNEMKNSELHNGNIQDNTRTGIDMYVETAPNVKLYVKDYGQGKPVILIHGWPLSNEMWEYQIDTLVQNNFRVIAYDRRGFGKSSHPWDGYDYDTLADDLGAIIEQLNLEQAALVGFSMGGGEVVRYFSRHGGKGVSKAVLISSVTPFQLQTDSNPNGVPQEKYDGMAEQIKADRIGFLDSFGKTFFGVSFISKPISTPLLDYYRMLCSFASPRATLECAKSFSSTDFRGEMASVNVPTLIIHGDEDKTVPIEISSEVATKLIPDNKFIIYEGAPHGLFYIEKDKLNSDLIEFLNS</sequence>
<protein>
    <submittedName>
        <fullName evidence="3">Arylesterase</fullName>
    </submittedName>
</protein>
<evidence type="ECO:0000259" key="2">
    <source>
        <dbReference type="Pfam" id="PF00561"/>
    </source>
</evidence>
<evidence type="ECO:0000313" key="4">
    <source>
        <dbReference type="Proteomes" id="UP000077164"/>
    </source>
</evidence>
<dbReference type="InterPro" id="IPR029058">
    <property type="entry name" value="AB_hydrolase_fold"/>
</dbReference>
<dbReference type="STRING" id="249352.SAMN05444395_10433"/>